<proteinExistence type="inferred from homology"/>
<dbReference type="GO" id="GO:0050650">
    <property type="term" value="P:chondroitin sulfate proteoglycan biosynthetic process"/>
    <property type="evidence" value="ECO:0007669"/>
    <property type="project" value="TreeGrafter"/>
</dbReference>
<organism evidence="8">
    <name type="scientific">Clastoptera arizonana</name>
    <name type="common">Arizona spittle bug</name>
    <dbReference type="NCBI Taxonomy" id="38151"/>
    <lineage>
        <taxon>Eukaryota</taxon>
        <taxon>Metazoa</taxon>
        <taxon>Ecdysozoa</taxon>
        <taxon>Arthropoda</taxon>
        <taxon>Hexapoda</taxon>
        <taxon>Insecta</taxon>
        <taxon>Pterygota</taxon>
        <taxon>Neoptera</taxon>
        <taxon>Paraneoptera</taxon>
        <taxon>Hemiptera</taxon>
        <taxon>Auchenorrhyncha</taxon>
        <taxon>Cercopoidea</taxon>
        <taxon>Clastopteridae</taxon>
        <taxon>Clastoptera</taxon>
    </lineage>
</organism>
<dbReference type="PANTHER" id="PTHR11567">
    <property type="entry name" value="ACID PHOSPHATASE-RELATED"/>
    <property type="match status" value="1"/>
</dbReference>
<comment type="similarity">
    <text evidence="2">Belongs to the histidine acid phosphatase family.</text>
</comment>
<evidence type="ECO:0000256" key="6">
    <source>
        <dbReference type="ARBA" id="ARBA00041499"/>
    </source>
</evidence>
<keyword evidence="7" id="KW-0472">Membrane</keyword>
<dbReference type="SUPFAM" id="SSF53254">
    <property type="entry name" value="Phosphoglycerate mutase-like"/>
    <property type="match status" value="1"/>
</dbReference>
<comment type="catalytic activity">
    <reaction evidence="4">
        <text>3-O-[beta-D-GlcA-(1-&gt;3)-beta-D-Gal-(1-&gt;3)-beta-D-Gal-(1-&gt;4)-beta-D-2-O-P-Xyl]-L-seryl-[protein] + H2O = 3-O-(beta-D-GlcA-(1-&gt;3)-beta-D-Gal-(1-&gt;3)-beta-D-Gal-(1-&gt;4)-beta-D-Xyl)-L-seryl-[protein] + phosphate</text>
        <dbReference type="Rhea" id="RHEA:56512"/>
        <dbReference type="Rhea" id="RHEA-COMP:12573"/>
        <dbReference type="Rhea" id="RHEA-COMP:14559"/>
        <dbReference type="ChEBI" id="CHEBI:15377"/>
        <dbReference type="ChEBI" id="CHEBI:43474"/>
        <dbReference type="ChEBI" id="CHEBI:132093"/>
        <dbReference type="ChEBI" id="CHEBI:140495"/>
    </reaction>
</comment>
<feature type="transmembrane region" description="Helical" evidence="7">
    <location>
        <begin position="30"/>
        <end position="51"/>
    </location>
</feature>
<evidence type="ECO:0000256" key="3">
    <source>
        <dbReference type="ARBA" id="ARBA00022801"/>
    </source>
</evidence>
<dbReference type="PROSITE" id="PS00616">
    <property type="entry name" value="HIS_ACID_PHOSPHAT_1"/>
    <property type="match status" value="1"/>
</dbReference>
<evidence type="ECO:0000313" key="8">
    <source>
        <dbReference type="EMBL" id="JAS11685.1"/>
    </source>
</evidence>
<evidence type="ECO:0000256" key="2">
    <source>
        <dbReference type="ARBA" id="ARBA00005375"/>
    </source>
</evidence>
<dbReference type="Pfam" id="PF00328">
    <property type="entry name" value="His_Phos_2"/>
    <property type="match status" value="2"/>
</dbReference>
<name>A0A1B6CE82_9HEMI</name>
<keyword evidence="7" id="KW-1133">Transmembrane helix</keyword>
<dbReference type="InterPro" id="IPR000560">
    <property type="entry name" value="His_Pase_clade-2"/>
</dbReference>
<evidence type="ECO:0000256" key="7">
    <source>
        <dbReference type="SAM" id="Phobius"/>
    </source>
</evidence>
<dbReference type="Gene3D" id="3.40.50.1240">
    <property type="entry name" value="Phosphoglycerate mutase-like"/>
    <property type="match status" value="1"/>
</dbReference>
<reference evidence="8" key="1">
    <citation type="submission" date="2015-12" db="EMBL/GenBank/DDBJ databases">
        <title>De novo transcriptome assembly of four potential Pierce s Disease insect vectors from Arizona vineyards.</title>
        <authorList>
            <person name="Tassone E.E."/>
        </authorList>
    </citation>
    <scope>NUCLEOTIDE SEQUENCE</scope>
</reference>
<dbReference type="GO" id="GO:0003993">
    <property type="term" value="F:acid phosphatase activity"/>
    <property type="evidence" value="ECO:0007669"/>
    <property type="project" value="UniProtKB-EC"/>
</dbReference>
<dbReference type="InterPro" id="IPR029033">
    <property type="entry name" value="His_PPase_superfam"/>
</dbReference>
<dbReference type="GO" id="GO:0005794">
    <property type="term" value="C:Golgi apparatus"/>
    <property type="evidence" value="ECO:0007669"/>
    <property type="project" value="TreeGrafter"/>
</dbReference>
<protein>
    <recommendedName>
        <fullName evidence="5">2-phosphoxylose phosphatase 1</fullName>
    </recommendedName>
    <alternativeName>
        <fullName evidence="6">Acid phosphatase-like protein 2</fullName>
    </alternativeName>
</protein>
<sequence length="512" mass="58557">MTGIYFREIQVPRMLLPSVLTKLKVQHRALSCYLLLSIWLFLLIGGMYKYIGTGDVIKLSNNDVTYHSFSHNIHPSVKTKNKFRICNSPQDISESITAEGLVNSNFTLEAVFVLIRHGDRGPLTHVRNISNINCGSMHDPFFETYKDFVQNISGSPLLFQLLGPFHGFPLIPSSTCNLGQLTQVGISQLLTTGRLLKKVYSKRLGLTNLTTQQDFVVYSTKYRRTLQSGLAFLYSFLSPDLLHNVVFRESQSLQFCFDDCACPSIETYVKKIVSKTSSHLKSHPAVLKLVNIASLIIYEMYEKNLASDPYSLRDALLTYVCHEAKLPCSEHDVCVRKEHITTLFAYIEWETRQNNKSPYYKYSCLLRSYGLIKNIVSHLVRIISEKRPKFVLYSGHDKTIQYLTTALGVATDLTITPLYASRLIFEVYRSSNQISNGKNMQIGSDFYFRLVFNGKDITNRIHFCRRRSILDVSPLKAHLIYLCPIESIIRFLHDDYFTTLNSTNLKDACVLH</sequence>
<keyword evidence="3" id="KW-0378">Hydrolase</keyword>
<evidence type="ECO:0000256" key="1">
    <source>
        <dbReference type="ARBA" id="ARBA00000032"/>
    </source>
</evidence>
<evidence type="ECO:0000256" key="5">
    <source>
        <dbReference type="ARBA" id="ARBA00040357"/>
    </source>
</evidence>
<comment type="catalytic activity">
    <reaction evidence="1">
        <text>a phosphate monoester + H2O = an alcohol + phosphate</text>
        <dbReference type="Rhea" id="RHEA:15017"/>
        <dbReference type="ChEBI" id="CHEBI:15377"/>
        <dbReference type="ChEBI" id="CHEBI:30879"/>
        <dbReference type="ChEBI" id="CHEBI:43474"/>
        <dbReference type="ChEBI" id="CHEBI:67140"/>
        <dbReference type="EC" id="3.1.3.2"/>
    </reaction>
</comment>
<dbReference type="GO" id="GO:0006024">
    <property type="term" value="P:glycosaminoglycan biosynthetic process"/>
    <property type="evidence" value="ECO:0007669"/>
    <property type="project" value="TreeGrafter"/>
</dbReference>
<dbReference type="PANTHER" id="PTHR11567:SF110">
    <property type="entry name" value="2-PHOSPHOXYLOSE PHOSPHATASE 1"/>
    <property type="match status" value="1"/>
</dbReference>
<dbReference type="InterPro" id="IPR050645">
    <property type="entry name" value="Histidine_acid_phosphatase"/>
</dbReference>
<dbReference type="AlphaFoldDB" id="A0A1B6CE82"/>
<evidence type="ECO:0000256" key="4">
    <source>
        <dbReference type="ARBA" id="ARBA00036311"/>
    </source>
</evidence>
<dbReference type="EMBL" id="GEDC01025613">
    <property type="protein sequence ID" value="JAS11685.1"/>
    <property type="molecule type" value="Transcribed_RNA"/>
</dbReference>
<accession>A0A1B6CE82</accession>
<gene>
    <name evidence="8" type="ORF">g.21904</name>
</gene>
<keyword evidence="7" id="KW-0812">Transmembrane</keyword>
<dbReference type="CDD" id="cd07061">
    <property type="entry name" value="HP_HAP_like"/>
    <property type="match status" value="1"/>
</dbReference>
<dbReference type="InterPro" id="IPR033379">
    <property type="entry name" value="Acid_Pase_AS"/>
</dbReference>